<name>A0A419TC17_9FIRM</name>
<dbReference type="InterPro" id="IPR051531">
    <property type="entry name" value="N-acetyltransferase"/>
</dbReference>
<dbReference type="Proteomes" id="UP000284277">
    <property type="component" value="Unassembled WGS sequence"/>
</dbReference>
<evidence type="ECO:0000259" key="1">
    <source>
        <dbReference type="PROSITE" id="PS51186"/>
    </source>
</evidence>
<gene>
    <name evidence="2" type="ORF">BET01_01325</name>
</gene>
<dbReference type="InterPro" id="IPR000182">
    <property type="entry name" value="GNAT_dom"/>
</dbReference>
<feature type="domain" description="N-acetyltransferase" evidence="1">
    <location>
        <begin position="16"/>
        <end position="173"/>
    </location>
</feature>
<dbReference type="PANTHER" id="PTHR43792">
    <property type="entry name" value="GNAT FAMILY, PUTATIVE (AFU_ORTHOLOGUE AFUA_3G00765)-RELATED-RELATED"/>
    <property type="match status" value="1"/>
</dbReference>
<evidence type="ECO:0000313" key="2">
    <source>
        <dbReference type="EMBL" id="RKD35021.1"/>
    </source>
</evidence>
<dbReference type="Pfam" id="PF13302">
    <property type="entry name" value="Acetyltransf_3"/>
    <property type="match status" value="1"/>
</dbReference>
<dbReference type="EMBL" id="MCIA01000001">
    <property type="protein sequence ID" value="RKD35021.1"/>
    <property type="molecule type" value="Genomic_DNA"/>
</dbReference>
<protein>
    <submittedName>
        <fullName evidence="2">GNAT family N-acetyltransferase</fullName>
    </submittedName>
</protein>
<dbReference type="RefSeq" id="WP_120194959.1">
    <property type="nucleotide sequence ID" value="NZ_MCIA01000001.1"/>
</dbReference>
<dbReference type="InterPro" id="IPR016181">
    <property type="entry name" value="Acyl_CoA_acyltransferase"/>
</dbReference>
<keyword evidence="2" id="KW-0808">Transferase</keyword>
<keyword evidence="3" id="KW-1185">Reference proteome</keyword>
<organism evidence="2 3">
    <name type="scientific">Lacrimispora algidixylanolytica</name>
    <dbReference type="NCBI Taxonomy" id="94868"/>
    <lineage>
        <taxon>Bacteria</taxon>
        <taxon>Bacillati</taxon>
        <taxon>Bacillota</taxon>
        <taxon>Clostridia</taxon>
        <taxon>Lachnospirales</taxon>
        <taxon>Lachnospiraceae</taxon>
        <taxon>Lacrimispora</taxon>
    </lineage>
</organism>
<dbReference type="PROSITE" id="PS51186">
    <property type="entry name" value="GNAT"/>
    <property type="match status" value="1"/>
</dbReference>
<dbReference type="GO" id="GO:0005737">
    <property type="term" value="C:cytoplasm"/>
    <property type="evidence" value="ECO:0007669"/>
    <property type="project" value="TreeGrafter"/>
</dbReference>
<proteinExistence type="predicted"/>
<accession>A0A419TC17</accession>
<dbReference type="GO" id="GO:0008999">
    <property type="term" value="F:protein-N-terminal-alanine acetyltransferase activity"/>
    <property type="evidence" value="ECO:0007669"/>
    <property type="project" value="TreeGrafter"/>
</dbReference>
<dbReference type="AlphaFoldDB" id="A0A419TC17"/>
<dbReference type="PANTHER" id="PTHR43792:SF9">
    <property type="entry name" value="RIBOSOMAL-PROTEIN-ALANINE ACETYLTRANSFERASE"/>
    <property type="match status" value="1"/>
</dbReference>
<dbReference type="SUPFAM" id="SSF55729">
    <property type="entry name" value="Acyl-CoA N-acyltransferases (Nat)"/>
    <property type="match status" value="1"/>
</dbReference>
<dbReference type="OrthoDB" id="9785602at2"/>
<sequence length="185" mass="21179">MGNPYDKVPYMVTDGVILRKIVASDLDGLYEIYSNENIFTYIPGDVKKNKATVEHMIGHFERDFNKKKVIFLGICLAKSPDEIIGVAEMFDYDDKVNMITIGYRLNEGFWGQGIAKQAVKAMVDYLFETVMINRIQAFVMVANERSQRVLQKSGFKKEGILRQAQYWKGKGVVDLEVYSLLRSDL</sequence>
<dbReference type="Gene3D" id="3.40.630.30">
    <property type="match status" value="1"/>
</dbReference>
<evidence type="ECO:0000313" key="3">
    <source>
        <dbReference type="Proteomes" id="UP000284277"/>
    </source>
</evidence>
<reference evidence="2 3" key="1">
    <citation type="submission" date="2016-08" db="EMBL/GenBank/DDBJ databases">
        <title>A new outlook on sporulation: Clostridium algidixylanolyticum.</title>
        <authorList>
            <person name="Poppleton D.I."/>
            <person name="Gribaldo S."/>
        </authorList>
    </citation>
    <scope>NUCLEOTIDE SEQUENCE [LARGE SCALE GENOMIC DNA]</scope>
    <source>
        <strain evidence="2 3">SPL73</strain>
    </source>
</reference>
<comment type="caution">
    <text evidence="2">The sequence shown here is derived from an EMBL/GenBank/DDBJ whole genome shotgun (WGS) entry which is preliminary data.</text>
</comment>